<accession>A0ACC0ARF7</accession>
<evidence type="ECO:0000313" key="2">
    <source>
        <dbReference type="Proteomes" id="UP001060085"/>
    </source>
</evidence>
<comment type="caution">
    <text evidence="1">The sequence shown here is derived from an EMBL/GenBank/DDBJ whole genome shotgun (WGS) entry which is preliminary data.</text>
</comment>
<reference evidence="2" key="1">
    <citation type="journal article" date="2023" name="Nat. Plants">
        <title>Single-cell RNA sequencing provides a high-resolution roadmap for understanding the multicellular compartmentation of specialized metabolism.</title>
        <authorList>
            <person name="Sun S."/>
            <person name="Shen X."/>
            <person name="Li Y."/>
            <person name="Li Y."/>
            <person name="Wang S."/>
            <person name="Li R."/>
            <person name="Zhang H."/>
            <person name="Shen G."/>
            <person name="Guo B."/>
            <person name="Wei J."/>
            <person name="Xu J."/>
            <person name="St-Pierre B."/>
            <person name="Chen S."/>
            <person name="Sun C."/>
        </authorList>
    </citation>
    <scope>NUCLEOTIDE SEQUENCE [LARGE SCALE GENOMIC DNA]</scope>
</reference>
<dbReference type="Proteomes" id="UP001060085">
    <property type="component" value="Linkage Group LG05"/>
</dbReference>
<evidence type="ECO:0000313" key="1">
    <source>
        <dbReference type="EMBL" id="KAI5663022.1"/>
    </source>
</evidence>
<gene>
    <name evidence="1" type="ORF">M9H77_22345</name>
</gene>
<name>A0ACC0ARF7_CATRO</name>
<sequence length="274" mass="32324">MIEEFPKVNEFPQATIEVEESVILHDKEEISNVEDCGLMRDKNNEKESIEIKEKDRVEEKERLVERLCVFDSMSSLFEKCEKMSVRKKKKVMLRRSKEEEQKQKEVVALEKSEVMIDLLIKLTLFLLVILHVISLEVSVLANNYTMELEDQEECVEKELILCHENSSIISYVDLKLFLKSYISHKLFLSSFILNIFEGTSFIWKLELLPNFIFLILKALPNLSFQFHRPFKDIVEYVVNMCHLQDFYIFTYAFIGRSLVNFECFLHSPSLSNLI</sequence>
<keyword evidence="2" id="KW-1185">Reference proteome</keyword>
<dbReference type="EMBL" id="CM044705">
    <property type="protein sequence ID" value="KAI5663022.1"/>
    <property type="molecule type" value="Genomic_DNA"/>
</dbReference>
<protein>
    <submittedName>
        <fullName evidence="1">Uncharacterized protein</fullName>
    </submittedName>
</protein>
<proteinExistence type="predicted"/>
<organism evidence="1 2">
    <name type="scientific">Catharanthus roseus</name>
    <name type="common">Madagascar periwinkle</name>
    <name type="synonym">Vinca rosea</name>
    <dbReference type="NCBI Taxonomy" id="4058"/>
    <lineage>
        <taxon>Eukaryota</taxon>
        <taxon>Viridiplantae</taxon>
        <taxon>Streptophyta</taxon>
        <taxon>Embryophyta</taxon>
        <taxon>Tracheophyta</taxon>
        <taxon>Spermatophyta</taxon>
        <taxon>Magnoliopsida</taxon>
        <taxon>eudicotyledons</taxon>
        <taxon>Gunneridae</taxon>
        <taxon>Pentapetalae</taxon>
        <taxon>asterids</taxon>
        <taxon>lamiids</taxon>
        <taxon>Gentianales</taxon>
        <taxon>Apocynaceae</taxon>
        <taxon>Rauvolfioideae</taxon>
        <taxon>Vinceae</taxon>
        <taxon>Catharanthinae</taxon>
        <taxon>Catharanthus</taxon>
    </lineage>
</organism>